<organism evidence="2 3">
    <name type="scientific">Fasciola gigantica</name>
    <name type="common">Giant liver fluke</name>
    <dbReference type="NCBI Taxonomy" id="46835"/>
    <lineage>
        <taxon>Eukaryota</taxon>
        <taxon>Metazoa</taxon>
        <taxon>Spiralia</taxon>
        <taxon>Lophotrochozoa</taxon>
        <taxon>Platyhelminthes</taxon>
        <taxon>Trematoda</taxon>
        <taxon>Digenea</taxon>
        <taxon>Plagiorchiida</taxon>
        <taxon>Echinostomata</taxon>
        <taxon>Echinostomatoidea</taxon>
        <taxon>Fasciolidae</taxon>
        <taxon>Fasciola</taxon>
    </lineage>
</organism>
<feature type="region of interest" description="Disordered" evidence="1">
    <location>
        <begin position="72"/>
        <end position="112"/>
    </location>
</feature>
<accession>A0A504YIQ1</accession>
<proteinExistence type="predicted"/>
<gene>
    <name evidence="2" type="ORF">FGIG_12503</name>
</gene>
<reference evidence="2 3" key="1">
    <citation type="submission" date="2019-04" db="EMBL/GenBank/DDBJ databases">
        <title>Annotation for the trematode Fasciola gigantica.</title>
        <authorList>
            <person name="Choi Y.-J."/>
        </authorList>
    </citation>
    <scope>NUCLEOTIDE SEQUENCE [LARGE SCALE GENOMIC DNA]</scope>
    <source>
        <strain evidence="2">Uganda_cow_1</strain>
    </source>
</reference>
<dbReference type="EMBL" id="SUNJ01012788">
    <property type="protein sequence ID" value="TPP57760.1"/>
    <property type="molecule type" value="Genomic_DNA"/>
</dbReference>
<protein>
    <submittedName>
        <fullName evidence="2">Uncharacterized protein</fullName>
    </submittedName>
</protein>
<evidence type="ECO:0000313" key="2">
    <source>
        <dbReference type="EMBL" id="TPP57760.1"/>
    </source>
</evidence>
<comment type="caution">
    <text evidence="2">The sequence shown here is derived from an EMBL/GenBank/DDBJ whole genome shotgun (WGS) entry which is preliminary data.</text>
</comment>
<keyword evidence="3" id="KW-1185">Reference proteome</keyword>
<evidence type="ECO:0000313" key="3">
    <source>
        <dbReference type="Proteomes" id="UP000316759"/>
    </source>
</evidence>
<dbReference type="OrthoDB" id="10069833at2759"/>
<dbReference type="Proteomes" id="UP000316759">
    <property type="component" value="Unassembled WGS sequence"/>
</dbReference>
<dbReference type="AlphaFoldDB" id="A0A504YIQ1"/>
<evidence type="ECO:0000256" key="1">
    <source>
        <dbReference type="SAM" id="MobiDB-lite"/>
    </source>
</evidence>
<feature type="compositionally biased region" description="Basic and acidic residues" evidence="1">
    <location>
        <begin position="72"/>
        <end position="89"/>
    </location>
</feature>
<name>A0A504YIQ1_FASGI</name>
<sequence length="137" mass="15810">MSSILAYQDMAYIWSDPADSRTCGLVFRRSLDEDYWYEFHGYKLERGPSRLIGALKYMFLNLPIENLSDMKDEKLGGENKEKENEELDLKGSSNPPRLLRSPRVSTDPSESKVNLDEDFLYEFQTDTSHFSHKSTAG</sequence>